<evidence type="ECO:0000313" key="1">
    <source>
        <dbReference type="EMBL" id="MFC5448010.1"/>
    </source>
</evidence>
<proteinExistence type="predicted"/>
<keyword evidence="2" id="KW-1185">Reference proteome</keyword>
<accession>A0ABW0K401</accession>
<name>A0ABW0K401_9BACL</name>
<sequence>MSLLQLNVDNCPRCGKVFQKNVRNQCNDCSREMDHKLNRVLDFMRKNYRSTNEQVAEATGVGAEQLMSWMRESKLLVADYPNLHYLCSSCKAPIRIHKLCTDCSIRIQQDIVQLKEKEQKNPAPIPREVLAGVSGGFQIRDRLSGSQGV</sequence>
<keyword evidence="1" id="KW-0966">Cell projection</keyword>
<organism evidence="1 2">
    <name type="scientific">Paenibacillus aestuarii</name>
    <dbReference type="NCBI Taxonomy" id="516965"/>
    <lineage>
        <taxon>Bacteria</taxon>
        <taxon>Bacillati</taxon>
        <taxon>Bacillota</taxon>
        <taxon>Bacilli</taxon>
        <taxon>Bacillales</taxon>
        <taxon>Paenibacillaceae</taxon>
        <taxon>Paenibacillus</taxon>
    </lineage>
</organism>
<comment type="caution">
    <text evidence="1">The sequence shown here is derived from an EMBL/GenBank/DDBJ whole genome shotgun (WGS) entry which is preliminary data.</text>
</comment>
<evidence type="ECO:0000313" key="2">
    <source>
        <dbReference type="Proteomes" id="UP001596044"/>
    </source>
</evidence>
<reference evidence="2" key="1">
    <citation type="journal article" date="2019" name="Int. J. Syst. Evol. Microbiol.">
        <title>The Global Catalogue of Microorganisms (GCM) 10K type strain sequencing project: providing services to taxonomists for standard genome sequencing and annotation.</title>
        <authorList>
            <consortium name="The Broad Institute Genomics Platform"/>
            <consortium name="The Broad Institute Genome Sequencing Center for Infectious Disease"/>
            <person name="Wu L."/>
            <person name="Ma J."/>
        </authorList>
    </citation>
    <scope>NUCLEOTIDE SEQUENCE [LARGE SCALE GENOMIC DNA]</scope>
    <source>
        <strain evidence="2">KACC 11904</strain>
    </source>
</reference>
<keyword evidence="1" id="KW-0282">Flagellum</keyword>
<keyword evidence="1" id="KW-0969">Cilium</keyword>
<dbReference type="Proteomes" id="UP001596044">
    <property type="component" value="Unassembled WGS sequence"/>
</dbReference>
<protein>
    <submittedName>
        <fullName evidence="1">Flagellar protein</fullName>
    </submittedName>
</protein>
<dbReference type="RefSeq" id="WP_270885764.1">
    <property type="nucleotide sequence ID" value="NZ_JAQFVF010000092.1"/>
</dbReference>
<gene>
    <name evidence="1" type="ORF">ACFPOG_07045</name>
</gene>
<dbReference type="EMBL" id="JBHSMJ010000009">
    <property type="protein sequence ID" value="MFC5448010.1"/>
    <property type="molecule type" value="Genomic_DNA"/>
</dbReference>